<evidence type="ECO:0000313" key="1">
    <source>
        <dbReference type="EMBL" id="QHU12542.1"/>
    </source>
</evidence>
<organism evidence="1">
    <name type="scientific">viral metagenome</name>
    <dbReference type="NCBI Taxonomy" id="1070528"/>
    <lineage>
        <taxon>unclassified sequences</taxon>
        <taxon>metagenomes</taxon>
        <taxon>organismal metagenomes</taxon>
    </lineage>
</organism>
<sequence>MPKRHRRNYVGGAIHAPLSYVDPNYREPSASAGSTVNVSQALLARPALNHTGGARTRRKRCTYKKNKKGGFSPGVMGSFLQNAKMLLPAAAISGYRMFKNFNTTKKNRY</sequence>
<proteinExistence type="predicted"/>
<dbReference type="AlphaFoldDB" id="A0A6C0K3C6"/>
<reference evidence="1" key="1">
    <citation type="journal article" date="2020" name="Nature">
        <title>Giant virus diversity and host interactions through global metagenomics.</title>
        <authorList>
            <person name="Schulz F."/>
            <person name="Roux S."/>
            <person name="Paez-Espino D."/>
            <person name="Jungbluth S."/>
            <person name="Walsh D.A."/>
            <person name="Denef V.J."/>
            <person name="McMahon K.D."/>
            <person name="Konstantinidis K.T."/>
            <person name="Eloe-Fadrosh E.A."/>
            <person name="Kyrpides N.C."/>
            <person name="Woyke T."/>
        </authorList>
    </citation>
    <scope>NUCLEOTIDE SEQUENCE</scope>
    <source>
        <strain evidence="1">GVMAG-S-1101171-110</strain>
    </source>
</reference>
<dbReference type="EMBL" id="MN740802">
    <property type="protein sequence ID" value="QHU12542.1"/>
    <property type="molecule type" value="Genomic_DNA"/>
</dbReference>
<accession>A0A6C0K3C6</accession>
<protein>
    <submittedName>
        <fullName evidence="1">Uncharacterized protein</fullName>
    </submittedName>
</protein>
<name>A0A6C0K3C6_9ZZZZ</name>